<keyword evidence="3" id="KW-1185">Reference proteome</keyword>
<accession>A0A7R6QWJ0</accession>
<dbReference type="AlphaFoldDB" id="A0A7R6QWJ0"/>
<sequence length="115" mass="12537">MLPTMYKYSFDYVNKQVQVQPELVTAKPEDGANPAVSNDQIKGFSVETQTSPGSEKQPSNASGGEPQKIAIDKGPPTQSIQSETPKHSGNASPKSSPPKQDRLKSRIQELKKELQ</sequence>
<feature type="compositionally biased region" description="Polar residues" evidence="1">
    <location>
        <begin position="76"/>
        <end position="98"/>
    </location>
</feature>
<name>A0A7R6QWJ0_9RHOO</name>
<dbReference type="Proteomes" id="UP000463961">
    <property type="component" value="Chromosome"/>
</dbReference>
<dbReference type="EMBL" id="AP022345">
    <property type="protein sequence ID" value="BBU68682.1"/>
    <property type="molecule type" value="Genomic_DNA"/>
</dbReference>
<evidence type="ECO:0000256" key="1">
    <source>
        <dbReference type="SAM" id="MobiDB-lite"/>
    </source>
</evidence>
<protein>
    <submittedName>
        <fullName evidence="2">Uncharacterized protein</fullName>
    </submittedName>
</protein>
<proteinExistence type="predicted"/>
<organism evidence="2 3">
    <name type="scientific">Fluviibacter phosphoraccumulans</name>
    <dbReference type="NCBI Taxonomy" id="1751046"/>
    <lineage>
        <taxon>Bacteria</taxon>
        <taxon>Pseudomonadati</taxon>
        <taxon>Pseudomonadota</taxon>
        <taxon>Betaproteobacteria</taxon>
        <taxon>Rhodocyclales</taxon>
        <taxon>Fluviibacteraceae</taxon>
        <taxon>Fluviibacter</taxon>
    </lineage>
</organism>
<evidence type="ECO:0000313" key="2">
    <source>
        <dbReference type="EMBL" id="BBU68682.1"/>
    </source>
</evidence>
<reference evidence="3" key="1">
    <citation type="submission" date="2020-01" db="EMBL/GenBank/DDBJ databases">
        <title>Phosphoaccumulans saitamaens gen. nov., sp. nov., a polyphosphate accumulating bacterium isolated from surface river water.</title>
        <authorList>
            <person name="Watanabe K."/>
            <person name="Suda W."/>
        </authorList>
    </citation>
    <scope>NUCLEOTIDE SEQUENCE [LARGE SCALE GENOMIC DNA]</scope>
    <source>
        <strain evidence="3">ICHIAU1</strain>
    </source>
</reference>
<feature type="region of interest" description="Disordered" evidence="1">
    <location>
        <begin position="24"/>
        <end position="115"/>
    </location>
</feature>
<feature type="compositionally biased region" description="Polar residues" evidence="1">
    <location>
        <begin position="35"/>
        <end position="62"/>
    </location>
</feature>
<feature type="compositionally biased region" description="Basic and acidic residues" evidence="1">
    <location>
        <begin position="99"/>
        <end position="115"/>
    </location>
</feature>
<gene>
    <name evidence="2" type="ORF">ICHIAU1_09650</name>
</gene>
<evidence type="ECO:0000313" key="3">
    <source>
        <dbReference type="Proteomes" id="UP000463961"/>
    </source>
</evidence>